<reference evidence="11" key="2">
    <citation type="submission" date="2023-01" db="EMBL/GenBank/DDBJ databases">
        <title>Draft genome sequence of Algimonas porphyrae strain NBRC 108216.</title>
        <authorList>
            <person name="Sun Q."/>
            <person name="Mori K."/>
        </authorList>
    </citation>
    <scope>NUCLEOTIDE SEQUENCE</scope>
    <source>
        <strain evidence="11">NBRC 108216</strain>
    </source>
</reference>
<evidence type="ECO:0000256" key="5">
    <source>
        <dbReference type="ARBA" id="ARBA00022801"/>
    </source>
</evidence>
<name>A0ABQ5V026_9PROT</name>
<proteinExistence type="inferred from homology"/>
<evidence type="ECO:0000259" key="10">
    <source>
        <dbReference type="Pfam" id="PF05649"/>
    </source>
</evidence>
<dbReference type="InterPro" id="IPR024079">
    <property type="entry name" value="MetalloPept_cat_dom_sf"/>
</dbReference>
<accession>A0ABQ5V026</accession>
<keyword evidence="8" id="KW-0732">Signal</keyword>
<comment type="cofactor">
    <cofactor evidence="1">
        <name>Zn(2+)</name>
        <dbReference type="ChEBI" id="CHEBI:29105"/>
    </cofactor>
</comment>
<dbReference type="SUPFAM" id="SSF55486">
    <property type="entry name" value="Metalloproteases ('zincins'), catalytic domain"/>
    <property type="match status" value="1"/>
</dbReference>
<dbReference type="Gene3D" id="1.10.1380.10">
    <property type="entry name" value="Neutral endopeptidase , domain2"/>
    <property type="match status" value="1"/>
</dbReference>
<dbReference type="PANTHER" id="PTHR11733">
    <property type="entry name" value="ZINC METALLOPROTEASE FAMILY M13 NEPRILYSIN-RELATED"/>
    <property type="match status" value="1"/>
</dbReference>
<evidence type="ECO:0000256" key="2">
    <source>
        <dbReference type="ARBA" id="ARBA00007357"/>
    </source>
</evidence>
<evidence type="ECO:0000256" key="7">
    <source>
        <dbReference type="ARBA" id="ARBA00023049"/>
    </source>
</evidence>
<dbReference type="InterPro" id="IPR042089">
    <property type="entry name" value="Peptidase_M13_dom_2"/>
</dbReference>
<evidence type="ECO:0000256" key="3">
    <source>
        <dbReference type="ARBA" id="ARBA00022670"/>
    </source>
</evidence>
<dbReference type="PROSITE" id="PS51885">
    <property type="entry name" value="NEPRILYSIN"/>
    <property type="match status" value="1"/>
</dbReference>
<dbReference type="PANTHER" id="PTHR11733:SF167">
    <property type="entry name" value="FI17812P1-RELATED"/>
    <property type="match status" value="1"/>
</dbReference>
<evidence type="ECO:0000313" key="11">
    <source>
        <dbReference type="EMBL" id="GLQ19985.1"/>
    </source>
</evidence>
<comment type="similarity">
    <text evidence="2">Belongs to the peptidase M13 family.</text>
</comment>
<organism evidence="11 12">
    <name type="scientific">Algimonas porphyrae</name>
    <dbReference type="NCBI Taxonomy" id="1128113"/>
    <lineage>
        <taxon>Bacteria</taxon>
        <taxon>Pseudomonadati</taxon>
        <taxon>Pseudomonadota</taxon>
        <taxon>Alphaproteobacteria</taxon>
        <taxon>Maricaulales</taxon>
        <taxon>Robiginitomaculaceae</taxon>
        <taxon>Algimonas</taxon>
    </lineage>
</organism>
<dbReference type="InterPro" id="IPR000718">
    <property type="entry name" value="Peptidase_M13"/>
</dbReference>
<dbReference type="Proteomes" id="UP001161390">
    <property type="component" value="Unassembled WGS sequence"/>
</dbReference>
<dbReference type="RefSeq" id="WP_284370147.1">
    <property type="nucleotide sequence ID" value="NZ_BSNJ01000002.1"/>
</dbReference>
<dbReference type="Gene3D" id="3.40.390.10">
    <property type="entry name" value="Collagenase (Catalytic Domain)"/>
    <property type="match status" value="1"/>
</dbReference>
<dbReference type="CDD" id="cd08662">
    <property type="entry name" value="M13"/>
    <property type="match status" value="1"/>
</dbReference>
<gene>
    <name evidence="11" type="ORF">GCM10007854_09400</name>
</gene>
<evidence type="ECO:0000256" key="4">
    <source>
        <dbReference type="ARBA" id="ARBA00022723"/>
    </source>
</evidence>
<dbReference type="PROSITE" id="PS51257">
    <property type="entry name" value="PROKAR_LIPOPROTEIN"/>
    <property type="match status" value="1"/>
</dbReference>
<feature type="signal peptide" evidence="8">
    <location>
        <begin position="1"/>
        <end position="24"/>
    </location>
</feature>
<evidence type="ECO:0000313" key="12">
    <source>
        <dbReference type="Proteomes" id="UP001161390"/>
    </source>
</evidence>
<comment type="caution">
    <text evidence="11">The sequence shown here is derived from an EMBL/GenBank/DDBJ whole genome shotgun (WGS) entry which is preliminary data.</text>
</comment>
<keyword evidence="4" id="KW-0479">Metal-binding</keyword>
<keyword evidence="12" id="KW-1185">Reference proteome</keyword>
<dbReference type="GO" id="GO:0008237">
    <property type="term" value="F:metallopeptidase activity"/>
    <property type="evidence" value="ECO:0007669"/>
    <property type="project" value="UniProtKB-KW"/>
</dbReference>
<protein>
    <submittedName>
        <fullName evidence="11">Zinc metalloprotease</fullName>
    </submittedName>
</protein>
<keyword evidence="7 11" id="KW-0482">Metalloprotease</keyword>
<reference evidence="11" key="1">
    <citation type="journal article" date="2014" name="Int. J. Syst. Evol. Microbiol.">
        <title>Complete genome of a new Firmicutes species belonging to the dominant human colonic microbiota ('Ruminococcus bicirculans') reveals two chromosomes and a selective capacity to utilize plant glucans.</title>
        <authorList>
            <consortium name="NISC Comparative Sequencing Program"/>
            <person name="Wegmann U."/>
            <person name="Louis P."/>
            <person name="Goesmann A."/>
            <person name="Henrissat B."/>
            <person name="Duncan S.H."/>
            <person name="Flint H.J."/>
        </authorList>
    </citation>
    <scope>NUCLEOTIDE SEQUENCE</scope>
    <source>
        <strain evidence="11">NBRC 108216</strain>
    </source>
</reference>
<dbReference type="Pfam" id="PF05649">
    <property type="entry name" value="Peptidase_M13_N"/>
    <property type="match status" value="1"/>
</dbReference>
<keyword evidence="3" id="KW-0645">Protease</keyword>
<feature type="domain" description="Peptidase M13 C-terminal" evidence="9">
    <location>
        <begin position="493"/>
        <end position="694"/>
    </location>
</feature>
<keyword evidence="5" id="KW-0378">Hydrolase</keyword>
<dbReference type="InterPro" id="IPR018497">
    <property type="entry name" value="Peptidase_M13_C"/>
</dbReference>
<dbReference type="InterPro" id="IPR008753">
    <property type="entry name" value="Peptidase_M13_N"/>
</dbReference>
<sequence>MNRYLTTGASLLALALIACSDNSATDATVGDTAAVEATEATQIAMADPQLGTFGVSLENMDTAVDPGDNFFEYVNGTWLAETEIPADRSRYGSFNVLSDRAEERVRGIIEAAASADNPTADEKRIADFYNAYMDLDAIEAAGLAPISEDLARIRAADDLNSIVDLMSDPALGLRAPVNPYIYIDAKENDTHSIYLSQSGLGLPNRDSYFDEGDRADAIRAGYVDFMTTMLTEAGVDNPRARAEAVMAYETAMAEGHWTPVQRRDRDATYNKMTMDELAEMAPGIPWARMFDNLGLSGETDLIVREKSAIDASADVFAETPVDVLKDYLTVSLLSSNAAYLPARIDDASFNFYGRILRGQEEQRPRWKRGVSAVNGTLGFVVGKVYVDKYFPPESKQQMDELVENLRAAFKDGIDNLEWMGAETKEEAQYKLAKFNPKIGYPDVWETYAGLEVDRDDLYGTIKSTREWGWEDQLGDLGGPIDRDEWGMTPQRVNAYYNSVLNEIVFPAAILDAPFFDPNADPAVNYGGIGAVIGHEMGHGFDDQGRKSDGDGVQRDWWTAEDAARFEERAARLADQYSAFEPLPGEFLDGRLGLGENIGDLTGVVLAYDAYKRSLNGEEAPVIDGFTGDQRFFMAWAQVWAIKWRDEALSQQIKNGPHSPGEFRANGIVRNVDAWYEAFNVGPDDAMYLAPEDRVRIWDAANVDG</sequence>
<dbReference type="PRINTS" id="PR00786">
    <property type="entry name" value="NEPRILYSIN"/>
</dbReference>
<evidence type="ECO:0000256" key="8">
    <source>
        <dbReference type="SAM" id="SignalP"/>
    </source>
</evidence>
<dbReference type="EMBL" id="BSNJ01000002">
    <property type="protein sequence ID" value="GLQ19985.1"/>
    <property type="molecule type" value="Genomic_DNA"/>
</dbReference>
<evidence type="ECO:0000256" key="1">
    <source>
        <dbReference type="ARBA" id="ARBA00001947"/>
    </source>
</evidence>
<evidence type="ECO:0000256" key="6">
    <source>
        <dbReference type="ARBA" id="ARBA00022833"/>
    </source>
</evidence>
<feature type="domain" description="Peptidase M13 N-terminal" evidence="10">
    <location>
        <begin position="66"/>
        <end position="441"/>
    </location>
</feature>
<keyword evidence="6" id="KW-0862">Zinc</keyword>
<dbReference type="Pfam" id="PF01431">
    <property type="entry name" value="Peptidase_M13"/>
    <property type="match status" value="1"/>
</dbReference>
<evidence type="ECO:0000259" key="9">
    <source>
        <dbReference type="Pfam" id="PF01431"/>
    </source>
</evidence>
<feature type="chain" id="PRO_5046730641" evidence="8">
    <location>
        <begin position="25"/>
        <end position="704"/>
    </location>
</feature>